<sequence>MGEPSKMRISETDGIVDVRILMKHDMESGQRKGTDGKNIPPWFINTVIVKAQGKEVFSANFGAAVSKDPFLNFKYKGSKSDKISVSWTDNRGDKRTDEFPAA</sequence>
<dbReference type="SUPFAM" id="SSF81296">
    <property type="entry name" value="E set domains"/>
    <property type="match status" value="1"/>
</dbReference>
<dbReference type="KEGG" id="pard:DN92_05380"/>
<dbReference type="RefSeq" id="WP_173960284.1">
    <property type="nucleotide sequence ID" value="NZ_CBCSCC010000002.1"/>
</dbReference>
<evidence type="ECO:0000313" key="3">
    <source>
        <dbReference type="EMBL" id="QKM60522.1"/>
    </source>
</evidence>
<evidence type="ECO:0000259" key="2">
    <source>
        <dbReference type="Pfam" id="PF08770"/>
    </source>
</evidence>
<protein>
    <submittedName>
        <fullName evidence="3">Thiosulfate oxidation carrier complex protein SoxZ</fullName>
    </submittedName>
</protein>
<dbReference type="InterPro" id="IPR014880">
    <property type="entry name" value="SoxZ_dom"/>
</dbReference>
<dbReference type="NCBIfam" id="TIGR04490">
    <property type="entry name" value="SoxZ_true"/>
    <property type="match status" value="1"/>
</dbReference>
<dbReference type="InterPro" id="IPR014756">
    <property type="entry name" value="Ig_E-set"/>
</dbReference>
<feature type="compositionally biased region" description="Basic and acidic residues" evidence="1">
    <location>
        <begin position="90"/>
        <end position="102"/>
    </location>
</feature>
<accession>A0A6M9PKS1</accession>
<proteinExistence type="predicted"/>
<evidence type="ECO:0000313" key="4">
    <source>
        <dbReference type="Proteomes" id="UP000501090"/>
    </source>
</evidence>
<organism evidence="3 4">
    <name type="scientific">Polynucleobacter arcticus</name>
    <dbReference type="NCBI Taxonomy" id="1743165"/>
    <lineage>
        <taxon>Bacteria</taxon>
        <taxon>Pseudomonadati</taxon>
        <taxon>Pseudomonadota</taxon>
        <taxon>Betaproteobacteria</taxon>
        <taxon>Burkholderiales</taxon>
        <taxon>Burkholderiaceae</taxon>
        <taxon>Polynucleobacter</taxon>
    </lineage>
</organism>
<feature type="region of interest" description="Disordered" evidence="1">
    <location>
        <begin position="80"/>
        <end position="102"/>
    </location>
</feature>
<keyword evidence="4" id="KW-1185">Reference proteome</keyword>
<dbReference type="AlphaFoldDB" id="A0A6M9PKS1"/>
<evidence type="ECO:0000256" key="1">
    <source>
        <dbReference type="SAM" id="MobiDB-lite"/>
    </source>
</evidence>
<feature type="domain" description="Sulphur oxidation protein SoxZ" evidence="2">
    <location>
        <begin position="10"/>
        <end position="99"/>
    </location>
</feature>
<dbReference type="EMBL" id="CP028940">
    <property type="protein sequence ID" value="QKM60522.1"/>
    <property type="molecule type" value="Genomic_DNA"/>
</dbReference>
<dbReference type="InterPro" id="IPR013783">
    <property type="entry name" value="Ig-like_fold"/>
</dbReference>
<dbReference type="Gene3D" id="2.60.40.10">
    <property type="entry name" value="Immunoglobulins"/>
    <property type="match status" value="1"/>
</dbReference>
<gene>
    <name evidence="3" type="primary">soxZ</name>
    <name evidence="3" type="ORF">DN92_05380</name>
</gene>
<dbReference type="Pfam" id="PF08770">
    <property type="entry name" value="SoxZ"/>
    <property type="match status" value="1"/>
</dbReference>
<name>A0A6M9PKS1_9BURK</name>
<reference evidence="3 4" key="1">
    <citation type="submission" date="2018-04" db="EMBL/GenBank/DDBJ databases">
        <title>Polynucleobacter sp. UK-Long2-W17 genome.</title>
        <authorList>
            <person name="Hahn M.W."/>
        </authorList>
    </citation>
    <scope>NUCLEOTIDE SEQUENCE [LARGE SCALE GENOMIC DNA]</scope>
    <source>
        <strain evidence="3 4">UK-Long2-W17</strain>
    </source>
</reference>
<dbReference type="InterPro" id="IPR030995">
    <property type="entry name" value="SoxZ"/>
</dbReference>
<dbReference type="Proteomes" id="UP000501090">
    <property type="component" value="Chromosome"/>
</dbReference>